<dbReference type="PROSITE" id="PS50887">
    <property type="entry name" value="GGDEF"/>
    <property type="match status" value="1"/>
</dbReference>
<dbReference type="Gene3D" id="3.30.70.270">
    <property type="match status" value="1"/>
</dbReference>
<dbReference type="HOGENOM" id="CLU_000445_70_44_0"/>
<dbReference type="PROSITE" id="PS50883">
    <property type="entry name" value="EAL"/>
    <property type="match status" value="1"/>
</dbReference>
<keyword evidence="4 6" id="KW-1133">Transmembrane helix</keyword>
<dbReference type="PANTHER" id="PTHR33121">
    <property type="entry name" value="CYCLIC DI-GMP PHOSPHODIESTERASE PDEF"/>
    <property type="match status" value="1"/>
</dbReference>
<dbReference type="InterPro" id="IPR001633">
    <property type="entry name" value="EAL_dom"/>
</dbReference>
<evidence type="ECO:0000256" key="2">
    <source>
        <dbReference type="ARBA" id="ARBA00022475"/>
    </source>
</evidence>
<evidence type="ECO:0000256" key="4">
    <source>
        <dbReference type="ARBA" id="ARBA00022989"/>
    </source>
</evidence>
<dbReference type="Proteomes" id="UP000003233">
    <property type="component" value="Unassembled WGS sequence"/>
</dbReference>
<dbReference type="GO" id="GO:0005886">
    <property type="term" value="C:plasma membrane"/>
    <property type="evidence" value="ECO:0007669"/>
    <property type="project" value="UniProtKB-SubCell"/>
</dbReference>
<comment type="caution">
    <text evidence="9">The sequence shown here is derived from an EMBL/GenBank/DDBJ whole genome shotgun (WGS) entry which is preliminary data.</text>
</comment>
<evidence type="ECO:0000256" key="3">
    <source>
        <dbReference type="ARBA" id="ARBA00022692"/>
    </source>
</evidence>
<evidence type="ECO:0000259" key="7">
    <source>
        <dbReference type="PROSITE" id="PS50883"/>
    </source>
</evidence>
<dbReference type="EMBL" id="AGWJ02000012">
    <property type="protein sequence ID" value="EHO81492.2"/>
    <property type="molecule type" value="Genomic_DNA"/>
</dbReference>
<protein>
    <submittedName>
        <fullName evidence="9">Diguanylate cyclase (GGDEF) domain-containing protein</fullName>
    </submittedName>
</protein>
<dbReference type="InterPro" id="IPR000160">
    <property type="entry name" value="GGDEF_dom"/>
</dbReference>
<evidence type="ECO:0000256" key="5">
    <source>
        <dbReference type="ARBA" id="ARBA00023136"/>
    </source>
</evidence>
<keyword evidence="2" id="KW-1003">Cell membrane</keyword>
<evidence type="ECO:0000256" key="1">
    <source>
        <dbReference type="ARBA" id="ARBA00004651"/>
    </source>
</evidence>
<dbReference type="PATRIC" id="fig|457404.5.peg.1579"/>
<dbReference type="SUPFAM" id="SSF141868">
    <property type="entry name" value="EAL domain-like"/>
    <property type="match status" value="1"/>
</dbReference>
<feature type="transmembrane region" description="Helical" evidence="6">
    <location>
        <begin position="286"/>
        <end position="306"/>
    </location>
</feature>
<dbReference type="NCBIfam" id="TIGR00254">
    <property type="entry name" value="GGDEF"/>
    <property type="match status" value="1"/>
</dbReference>
<evidence type="ECO:0000256" key="6">
    <source>
        <dbReference type="SAM" id="Phobius"/>
    </source>
</evidence>
<accession>H1PT52</accession>
<dbReference type="InterPro" id="IPR033479">
    <property type="entry name" value="dCache_1"/>
</dbReference>
<dbReference type="CDD" id="cd01948">
    <property type="entry name" value="EAL"/>
    <property type="match status" value="1"/>
</dbReference>
<dbReference type="RefSeq" id="WP_016361786.1">
    <property type="nucleotide sequence ID" value="NZ_KE161007.1"/>
</dbReference>
<dbReference type="InterPro" id="IPR043128">
    <property type="entry name" value="Rev_trsase/Diguanyl_cyclase"/>
</dbReference>
<feature type="transmembrane region" description="Helical" evidence="6">
    <location>
        <begin position="12"/>
        <end position="34"/>
    </location>
</feature>
<organism evidence="9 10">
    <name type="scientific">Fusobacterium ulcerans 12-1B</name>
    <dbReference type="NCBI Taxonomy" id="457404"/>
    <lineage>
        <taxon>Bacteria</taxon>
        <taxon>Fusobacteriati</taxon>
        <taxon>Fusobacteriota</taxon>
        <taxon>Fusobacteriia</taxon>
        <taxon>Fusobacteriales</taxon>
        <taxon>Fusobacteriaceae</taxon>
        <taxon>Fusobacterium</taxon>
    </lineage>
</organism>
<evidence type="ECO:0000313" key="10">
    <source>
        <dbReference type="Proteomes" id="UP000003233"/>
    </source>
</evidence>
<dbReference type="PANTHER" id="PTHR33121:SF70">
    <property type="entry name" value="SIGNALING PROTEIN YKOW"/>
    <property type="match status" value="1"/>
</dbReference>
<feature type="domain" description="GGDEF" evidence="8">
    <location>
        <begin position="346"/>
        <end position="477"/>
    </location>
</feature>
<dbReference type="Pfam" id="PF00990">
    <property type="entry name" value="GGDEF"/>
    <property type="match status" value="1"/>
</dbReference>
<name>H1PT52_9FUSO</name>
<feature type="domain" description="EAL" evidence="7">
    <location>
        <begin position="491"/>
        <end position="744"/>
    </location>
</feature>
<dbReference type="Gene3D" id="3.20.20.450">
    <property type="entry name" value="EAL domain"/>
    <property type="match status" value="1"/>
</dbReference>
<reference evidence="9 10" key="1">
    <citation type="submission" date="2012-07" db="EMBL/GenBank/DDBJ databases">
        <title>The Genome Sequence of Fusobacterium ulcerans 12_1B.</title>
        <authorList>
            <consortium name="The Broad Institute Genome Sequencing Platform"/>
            <person name="Earl A."/>
            <person name="Ward D."/>
            <person name="Feldgarden M."/>
            <person name="Gevers D."/>
            <person name="Strauss J."/>
            <person name="Ambrose C.E."/>
            <person name="Allen-Vercoe E."/>
            <person name="Walker B."/>
            <person name="Young S.K."/>
            <person name="Zeng Q."/>
            <person name="Gargeya S."/>
            <person name="Fitzgerald M."/>
            <person name="Haas B."/>
            <person name="Abouelleil A."/>
            <person name="Alvarado L."/>
            <person name="Arachchi H.M."/>
            <person name="Berlin A.M."/>
            <person name="Chapman S.B."/>
            <person name="Goldberg J."/>
            <person name="Griggs A."/>
            <person name="Gujja S."/>
            <person name="Hansen M."/>
            <person name="Howarth C."/>
            <person name="Imamovic A."/>
            <person name="Larimer J."/>
            <person name="McCowen C."/>
            <person name="Montmayeur A."/>
            <person name="Murphy C."/>
            <person name="Neiman D."/>
            <person name="Pearson M."/>
            <person name="Priest M."/>
            <person name="Roberts A."/>
            <person name="Saif S."/>
            <person name="Shea T."/>
            <person name="Sisk P."/>
            <person name="Sykes S."/>
            <person name="Wortman J."/>
            <person name="Nusbaum C."/>
            <person name="Birren B."/>
        </authorList>
    </citation>
    <scope>NUCLEOTIDE SEQUENCE [LARGE SCALE GENOMIC DNA]</scope>
    <source>
        <strain evidence="9 10">12_1B</strain>
    </source>
</reference>
<dbReference type="Pfam" id="PF00563">
    <property type="entry name" value="EAL"/>
    <property type="match status" value="1"/>
</dbReference>
<dbReference type="GO" id="GO:0071111">
    <property type="term" value="F:cyclic-guanylate-specific phosphodiesterase activity"/>
    <property type="evidence" value="ECO:0007669"/>
    <property type="project" value="InterPro"/>
</dbReference>
<evidence type="ECO:0000259" key="8">
    <source>
        <dbReference type="PROSITE" id="PS50887"/>
    </source>
</evidence>
<keyword evidence="10" id="KW-1185">Reference proteome</keyword>
<sequence length="756" mass="87041">MGNKSEISYFLSIKKVVFCMVALVVIISSIAITYNQKAINKEMEKYLYELSIQSKSKINTRIDSNFSILYSIKRYIKDKKMSEDEIRDYIKYLKHCYPFDWIGYVDANGDAVISNGERENFLKHPVIKRALEGKGGISNNIKNIFGEDGILYTVPCDSANKGVIVGFTPAFTLKRLLFSESFSGEGFSHIINRDGDFILKAENKNSKAKGSNFFDNLKTIEINNGSLKEIEKDISEGKTGNINFVLESIRFTLNYMPLKNGEWYVLSIVPTAVYSSQLLSYTRYNLAIIFVSMLVFLGMFICILKLTSKKNEEISKIAYEDPITKGFTSARFEIDVRKRLTEKEFKPFTLVSLDIRKFKLINESFGEEKGNFVLRYVHDCIKRSLGKNESVSRISSDTFNILLDSIDESEIKCKMKNLSALINEFNTDVETPYYLSIDCGAYIVKNENLNVIVIRDRANHARKNSKNSSNTELFYNCVFYNNIEIENSLKEKNIEDNMERALENNEFVVYLQPKVEIKSNKIAGAEALVRWLDPKKGIIPPLEFIPIFEKNGFIGKLDIYVFEEVCKMIRNWLDEGTNPVPVSVNLSRMHLQNPHFLKKYKEIQMKYNIPADLLEIELTETMVFENFEHLKKIIDEIHQMGFYCSIDDFGSGYSSLNLLKEIPVDILKLDRVFFSKENDERGNNVIESIISLAKKLNMTTISEGVETISQVDFLKKINCDLVQGYVFSKPLNRDSFEKNFLKNKDIKVKKYENPKV</sequence>
<dbReference type="InterPro" id="IPR050706">
    <property type="entry name" value="Cyclic-di-GMP_PDE-like"/>
</dbReference>
<evidence type="ECO:0000313" key="9">
    <source>
        <dbReference type="EMBL" id="EHO81492.2"/>
    </source>
</evidence>
<comment type="subcellular location">
    <subcellularLocation>
        <location evidence="1">Cell membrane</location>
        <topology evidence="1">Multi-pass membrane protein</topology>
    </subcellularLocation>
</comment>
<dbReference type="Pfam" id="PF02743">
    <property type="entry name" value="dCache_1"/>
    <property type="match status" value="1"/>
</dbReference>
<dbReference type="Gene3D" id="3.30.450.20">
    <property type="entry name" value="PAS domain"/>
    <property type="match status" value="1"/>
</dbReference>
<dbReference type="AlphaFoldDB" id="H1PT52"/>
<dbReference type="InterPro" id="IPR029787">
    <property type="entry name" value="Nucleotide_cyclase"/>
</dbReference>
<dbReference type="InterPro" id="IPR035919">
    <property type="entry name" value="EAL_sf"/>
</dbReference>
<gene>
    <name evidence="9" type="ORF">HMPREF0402_01595</name>
</gene>
<keyword evidence="3 6" id="KW-0812">Transmembrane</keyword>
<dbReference type="SUPFAM" id="SSF55073">
    <property type="entry name" value="Nucleotide cyclase"/>
    <property type="match status" value="1"/>
</dbReference>
<proteinExistence type="predicted"/>
<keyword evidence="5 6" id="KW-0472">Membrane</keyword>
<dbReference type="SMART" id="SM00052">
    <property type="entry name" value="EAL"/>
    <property type="match status" value="1"/>
</dbReference>
<dbReference type="SMART" id="SM00267">
    <property type="entry name" value="GGDEF"/>
    <property type="match status" value="1"/>
</dbReference>